<dbReference type="PANTHER" id="PTHR47969">
    <property type="entry name" value="CHROMOSOME-ASSOCIATED KINESIN KIF4A-RELATED"/>
    <property type="match status" value="1"/>
</dbReference>
<dbReference type="OMA" id="FQDNENG"/>
<dbReference type="GO" id="GO:0005524">
    <property type="term" value="F:ATP binding"/>
    <property type="evidence" value="ECO:0007669"/>
    <property type="project" value="UniProtKB-KW"/>
</dbReference>
<dbReference type="SUPFAM" id="SSF52540">
    <property type="entry name" value="P-loop containing nucleoside triphosphate hydrolases"/>
    <property type="match status" value="1"/>
</dbReference>
<feature type="domain" description="Kinesin motor" evidence="6">
    <location>
        <begin position="66"/>
        <end position="214"/>
    </location>
</feature>
<comment type="caution">
    <text evidence="5">Lacks conserved residue(s) required for the propagation of feature annotation.</text>
</comment>
<evidence type="ECO:0000259" key="6">
    <source>
        <dbReference type="PROSITE" id="PS50067"/>
    </source>
</evidence>
<protein>
    <submittedName>
        <fullName evidence="8">Kinesin motor domain-containing protein</fullName>
    </submittedName>
</protein>
<evidence type="ECO:0000256" key="3">
    <source>
        <dbReference type="ARBA" id="ARBA00022840"/>
    </source>
</evidence>
<dbReference type="InterPro" id="IPR027417">
    <property type="entry name" value="P-loop_NTPase"/>
</dbReference>
<dbReference type="Gene3D" id="3.40.850.10">
    <property type="entry name" value="Kinesin motor domain"/>
    <property type="match status" value="1"/>
</dbReference>
<dbReference type="PROSITE" id="PS50067">
    <property type="entry name" value="KINESIN_MOTOR_2"/>
    <property type="match status" value="1"/>
</dbReference>
<comment type="subcellular location">
    <subcellularLocation>
        <location evidence="1">Cytoplasm</location>
        <location evidence="1">Cytoskeleton</location>
    </subcellularLocation>
</comment>
<dbReference type="PANTHER" id="PTHR47969:SF28">
    <property type="entry name" value="KINESIN-LIKE PROTEIN KIF21B"/>
    <property type="match status" value="1"/>
</dbReference>
<keyword evidence="7" id="KW-1185">Reference proteome</keyword>
<keyword evidence="3" id="KW-0067">ATP-binding</keyword>
<sequence length="214" mass="24091">MTDCDAVRVCLRIRPQIAREKLELCRVCTSAMPGEPQVLLGTDRAFTFDHVFDVQSRQEIIYETCTGSGKTYTMGTSFDSGVSEDEEGIVPRAVRQLFTCISNNRNQTKDETMLADCLVEVQFIELYNEEILDLLCFDGCESRNKKPTSIKIHEDNNGNIYLSDVTKVIVNSAEQTMQILKNGALNRTTASTNMNSQSSRSHAIFTLSLRQEKK</sequence>
<evidence type="ECO:0000313" key="7">
    <source>
        <dbReference type="Proteomes" id="UP000887565"/>
    </source>
</evidence>
<reference evidence="8" key="1">
    <citation type="submission" date="2022-11" db="UniProtKB">
        <authorList>
            <consortium name="WormBaseParasite"/>
        </authorList>
    </citation>
    <scope>IDENTIFICATION</scope>
</reference>
<dbReference type="GO" id="GO:0008017">
    <property type="term" value="F:microtubule binding"/>
    <property type="evidence" value="ECO:0007669"/>
    <property type="project" value="InterPro"/>
</dbReference>
<name>A0A915JDW5_ROMCU</name>
<keyword evidence="4" id="KW-0206">Cytoskeleton</keyword>
<proteinExistence type="inferred from homology"/>
<dbReference type="AlphaFoldDB" id="A0A915JDW5"/>
<dbReference type="InterPro" id="IPR036961">
    <property type="entry name" value="Kinesin_motor_dom_sf"/>
</dbReference>
<evidence type="ECO:0000256" key="1">
    <source>
        <dbReference type="ARBA" id="ARBA00004245"/>
    </source>
</evidence>
<dbReference type="GO" id="GO:0007052">
    <property type="term" value="P:mitotic spindle organization"/>
    <property type="evidence" value="ECO:0007669"/>
    <property type="project" value="TreeGrafter"/>
</dbReference>
<dbReference type="Pfam" id="PF00225">
    <property type="entry name" value="Kinesin"/>
    <property type="match status" value="1"/>
</dbReference>
<evidence type="ECO:0000313" key="8">
    <source>
        <dbReference type="WBParaSite" id="nRc.2.0.1.t23990-RA"/>
    </source>
</evidence>
<dbReference type="GO" id="GO:0003777">
    <property type="term" value="F:microtubule motor activity"/>
    <property type="evidence" value="ECO:0007669"/>
    <property type="project" value="InterPro"/>
</dbReference>
<comment type="similarity">
    <text evidence="5">Belongs to the TRAFAC class myosin-kinesin ATPase superfamily. Kinesin family.</text>
</comment>
<evidence type="ECO:0000256" key="2">
    <source>
        <dbReference type="ARBA" id="ARBA00022741"/>
    </source>
</evidence>
<evidence type="ECO:0000256" key="5">
    <source>
        <dbReference type="PROSITE-ProRule" id="PRU00283"/>
    </source>
</evidence>
<keyword evidence="2" id="KW-0547">Nucleotide-binding</keyword>
<dbReference type="PRINTS" id="PR00380">
    <property type="entry name" value="KINESINHEAVY"/>
</dbReference>
<dbReference type="GO" id="GO:0007018">
    <property type="term" value="P:microtubule-based movement"/>
    <property type="evidence" value="ECO:0007669"/>
    <property type="project" value="InterPro"/>
</dbReference>
<dbReference type="GO" id="GO:0005875">
    <property type="term" value="C:microtubule associated complex"/>
    <property type="evidence" value="ECO:0007669"/>
    <property type="project" value="TreeGrafter"/>
</dbReference>
<dbReference type="InterPro" id="IPR001752">
    <property type="entry name" value="Kinesin_motor_dom"/>
</dbReference>
<dbReference type="WBParaSite" id="nRc.2.0.1.t23990-RA">
    <property type="protein sequence ID" value="nRc.2.0.1.t23990-RA"/>
    <property type="gene ID" value="nRc.2.0.1.g23990"/>
</dbReference>
<evidence type="ECO:0000256" key="4">
    <source>
        <dbReference type="ARBA" id="ARBA00023212"/>
    </source>
</evidence>
<dbReference type="Proteomes" id="UP000887565">
    <property type="component" value="Unplaced"/>
</dbReference>
<dbReference type="SMART" id="SM00129">
    <property type="entry name" value="KISc"/>
    <property type="match status" value="1"/>
</dbReference>
<dbReference type="InterPro" id="IPR027640">
    <property type="entry name" value="Kinesin-like_fam"/>
</dbReference>
<keyword evidence="4" id="KW-0963">Cytoplasm</keyword>
<dbReference type="GO" id="GO:0051231">
    <property type="term" value="P:spindle elongation"/>
    <property type="evidence" value="ECO:0007669"/>
    <property type="project" value="TreeGrafter"/>
</dbReference>
<accession>A0A915JDW5</accession>
<organism evidence="7 8">
    <name type="scientific">Romanomermis culicivorax</name>
    <name type="common">Nematode worm</name>
    <dbReference type="NCBI Taxonomy" id="13658"/>
    <lineage>
        <taxon>Eukaryota</taxon>
        <taxon>Metazoa</taxon>
        <taxon>Ecdysozoa</taxon>
        <taxon>Nematoda</taxon>
        <taxon>Enoplea</taxon>
        <taxon>Dorylaimia</taxon>
        <taxon>Mermithida</taxon>
        <taxon>Mermithoidea</taxon>
        <taxon>Mermithidae</taxon>
        <taxon>Romanomermis</taxon>
    </lineage>
</organism>